<feature type="region of interest" description="Disordered" evidence="1">
    <location>
        <begin position="1134"/>
        <end position="1227"/>
    </location>
</feature>
<dbReference type="EMBL" id="BSPC01000027">
    <property type="protein sequence ID" value="GLS20112.1"/>
    <property type="molecule type" value="Genomic_DNA"/>
</dbReference>
<evidence type="ECO:0008006" key="6">
    <source>
        <dbReference type="Google" id="ProtNLM"/>
    </source>
</evidence>
<feature type="compositionally biased region" description="Low complexity" evidence="1">
    <location>
        <begin position="1205"/>
        <end position="1215"/>
    </location>
</feature>
<proteinExistence type="predicted"/>
<reference evidence="5" key="1">
    <citation type="journal article" date="2019" name="Int. J. Syst. Evol. Microbiol.">
        <title>The Global Catalogue of Microorganisms (GCM) 10K type strain sequencing project: providing services to taxonomists for standard genome sequencing and annotation.</title>
        <authorList>
            <consortium name="The Broad Institute Genomics Platform"/>
            <consortium name="The Broad Institute Genome Sequencing Center for Infectious Disease"/>
            <person name="Wu L."/>
            <person name="Ma J."/>
        </authorList>
    </citation>
    <scope>NUCLEOTIDE SEQUENCE [LARGE SCALE GENOMIC DNA]</scope>
    <source>
        <strain evidence="5">NBRC 101365</strain>
    </source>
</reference>
<feature type="region of interest" description="Disordered" evidence="1">
    <location>
        <begin position="605"/>
        <end position="626"/>
    </location>
</feature>
<keyword evidence="5" id="KW-1185">Reference proteome</keyword>
<protein>
    <recommendedName>
        <fullName evidence="6">Relaxase/Mobilisation nuclease domain-containing protein</fullName>
    </recommendedName>
</protein>
<dbReference type="Pfam" id="PF18821">
    <property type="entry name" value="LPD7"/>
    <property type="match status" value="1"/>
</dbReference>
<evidence type="ECO:0000259" key="2">
    <source>
        <dbReference type="Pfam" id="PF03432"/>
    </source>
</evidence>
<feature type="region of interest" description="Disordered" evidence="1">
    <location>
        <begin position="36"/>
        <end position="82"/>
    </location>
</feature>
<name>A0ABQ6CPF2_9HYPH</name>
<feature type="region of interest" description="Disordered" evidence="1">
    <location>
        <begin position="1098"/>
        <end position="1122"/>
    </location>
</feature>
<feature type="compositionally biased region" description="Low complexity" evidence="1">
    <location>
        <begin position="1160"/>
        <end position="1169"/>
    </location>
</feature>
<gene>
    <name evidence="4" type="ORF">GCM10007874_31290</name>
</gene>
<feature type="region of interest" description="Disordered" evidence="1">
    <location>
        <begin position="940"/>
        <end position="1001"/>
    </location>
</feature>
<evidence type="ECO:0000313" key="5">
    <source>
        <dbReference type="Proteomes" id="UP001156882"/>
    </source>
</evidence>
<feature type="region of interest" description="Disordered" evidence="1">
    <location>
        <begin position="803"/>
        <end position="838"/>
    </location>
</feature>
<feature type="compositionally biased region" description="Polar residues" evidence="1">
    <location>
        <begin position="814"/>
        <end position="823"/>
    </location>
</feature>
<evidence type="ECO:0000313" key="4">
    <source>
        <dbReference type="EMBL" id="GLS20112.1"/>
    </source>
</evidence>
<dbReference type="RefSeq" id="WP_284313207.1">
    <property type="nucleotide sequence ID" value="NZ_BSPC01000027.1"/>
</dbReference>
<feature type="compositionally biased region" description="Low complexity" evidence="1">
    <location>
        <begin position="803"/>
        <end position="813"/>
    </location>
</feature>
<feature type="domain" description="Large polyvalent protein-associated" evidence="3">
    <location>
        <begin position="718"/>
        <end position="798"/>
    </location>
</feature>
<dbReference type="InterPro" id="IPR040677">
    <property type="entry name" value="LPD7"/>
</dbReference>
<dbReference type="Proteomes" id="UP001156882">
    <property type="component" value="Unassembled WGS sequence"/>
</dbReference>
<evidence type="ECO:0000259" key="3">
    <source>
        <dbReference type="Pfam" id="PF18821"/>
    </source>
</evidence>
<feature type="domain" description="MobA/VirD2-like nuclease" evidence="2">
    <location>
        <begin position="275"/>
        <end position="388"/>
    </location>
</feature>
<sequence length="1227" mass="135274">MASDREIFAGLDEMSGLGLALERKRRAQAAMLALMGLATPQKDDDDRKKWKKPRQPAASGAQPVPRPRQTPRAPTASSLLAPRANDQVKQGLALKSQSAVVKLASYASGASRLGALTSYLSHQGEIALEREDGSKVQGIGEVRGLALQWAEDAPEREPSKDILMFHVEVKGQKDREAIGASLAEALSGHKFAWRSEQTAEGVHIEVATVAASSQKNASGKAERLYATQKSLSGLERRLDTAFGAETSFEDRGWSHGVEGAARYLSRLTRDGQQEAQLSTGKVLSGHQANLAVAKEWKRSMRSREQRDCAHVILSVRPGTDKEAFVAAARATLHRAFEGHEFVFAMHENRQHLHVHAVVKMEAKTGERMHPGIADFTRWRQTLAEEARERSILMESTSRFESANVPGYKLKDIRQVERGIAPENVRRRVEAVQTNAVHVPTRAEGRERARAVAGEWQALAPQLAGDAAPRREPPIGAGMTRLYRFEPAGAPASSAPLFTSQRSVAESMAGEGRGDLTYIDVPRSRLSELTASRKNPERDFVVPAVFAQTSKPLGTYPGAIVLHLRTRTLQAVARIEALERAQTTERAKPSEKVMLDILHNDKYHINVDDNAPTTASVGPPTSKEARPMPDAQTMEMTRNDLRKQLDRIVAATPVEHRDRMRVISNKVADNWDTGIEQQKKIERQMGSVQGDHYVEPRQKAFDNFTAYVPEQRGQTVRYAHKLDNGSAGQVAFRDNGRRIEVDDWRHKEATLAALQLASEKWEAITVKGPPRYQNMVVSLAAEHGFKIANRELQDRVEEERARLQVQRTQQQDQRPSLSEGTTPLQVPDPAQAERRAGDAYTEVSAYRTEAVKQFMDVVRQARHGEGVAGNQFEKPEAAEVAIAVARQQALNSLAESDRHQFAVVSSRFVEANNGISHERLDAAEERVRRGEETVPADALALGGQQRAPSGAAPAQQVRKAQDANAGPQPESITGEFVGQGTSPYKGERNATPSPHADIRTENGTMRVWGVNIPEAINKAEVDPGDRITLAISSRERVQKDVRFKDEQTGQWKTETRDVWRNNWSAEVHEKAREGEDPGQTQAQAPAQAQAIGEAPAIRSQTEVSQRDGAAQVQPVGGRTETERQAELRIIAEQTKREAVRETVQAHVSEVRHETPADPGYRSEGQAASARAAERAVEESPAASIPVTPETSPEIEQLAERQEAVKQESALAQAETQAAERQRPRAQRM</sequence>
<evidence type="ECO:0000256" key="1">
    <source>
        <dbReference type="SAM" id="MobiDB-lite"/>
    </source>
</evidence>
<accession>A0ABQ6CPF2</accession>
<organism evidence="4 5">
    <name type="scientific">Labrys miyagiensis</name>
    <dbReference type="NCBI Taxonomy" id="346912"/>
    <lineage>
        <taxon>Bacteria</taxon>
        <taxon>Pseudomonadati</taxon>
        <taxon>Pseudomonadota</taxon>
        <taxon>Alphaproteobacteria</taxon>
        <taxon>Hyphomicrobiales</taxon>
        <taxon>Xanthobacteraceae</taxon>
        <taxon>Labrys</taxon>
    </lineage>
</organism>
<dbReference type="InterPro" id="IPR005094">
    <property type="entry name" value="Endonuclease_MobA/VirD2"/>
</dbReference>
<comment type="caution">
    <text evidence="4">The sequence shown here is derived from an EMBL/GenBank/DDBJ whole genome shotgun (WGS) entry which is preliminary data.</text>
</comment>
<dbReference type="Pfam" id="PF03432">
    <property type="entry name" value="Relaxase"/>
    <property type="match status" value="1"/>
</dbReference>